<dbReference type="Proteomes" id="UP000016570">
    <property type="component" value="Unassembled WGS sequence"/>
</dbReference>
<name>U3BPB0_VIBPR</name>
<organism evidence="1 2">
    <name type="scientific">Vibrio proteolyticus NBRC 13287</name>
    <dbReference type="NCBI Taxonomy" id="1219065"/>
    <lineage>
        <taxon>Bacteria</taxon>
        <taxon>Pseudomonadati</taxon>
        <taxon>Pseudomonadota</taxon>
        <taxon>Gammaproteobacteria</taxon>
        <taxon>Vibrionales</taxon>
        <taxon>Vibrionaceae</taxon>
        <taxon>Vibrio</taxon>
    </lineage>
</organism>
<evidence type="ECO:0000313" key="2">
    <source>
        <dbReference type="Proteomes" id="UP000016570"/>
    </source>
</evidence>
<gene>
    <name evidence="1" type="ORF">VPR01S_13_00370</name>
</gene>
<proteinExistence type="predicted"/>
<accession>U3BPB0</accession>
<keyword evidence="2" id="KW-1185">Reference proteome</keyword>
<comment type="caution">
    <text evidence="1">The sequence shown here is derived from an EMBL/GenBank/DDBJ whole genome shotgun (WGS) entry which is preliminary data.</text>
</comment>
<dbReference type="RefSeq" id="WP_021706344.1">
    <property type="nucleotide sequence ID" value="NZ_BATJ01000013.1"/>
</dbReference>
<dbReference type="EMBL" id="BATJ01000013">
    <property type="protein sequence ID" value="GAD68373.1"/>
    <property type="molecule type" value="Genomic_DNA"/>
</dbReference>
<evidence type="ECO:0000313" key="1">
    <source>
        <dbReference type="EMBL" id="GAD68373.1"/>
    </source>
</evidence>
<sequence>MQTDYTLTNLQSMPREELETFSMRMLHRLVPEESASELFTFDAEETENEERLQAAKFDAMLRLHAIALSELPALFGESNNAQQNIVRMSRLLLWHFYAVSFNLEKVISLETHCNHVEVLLKSAPSDAFGWVKALTELLHQYAELNQPK</sequence>
<dbReference type="AlphaFoldDB" id="U3BPB0"/>
<reference evidence="1 2" key="1">
    <citation type="submission" date="2013-09" db="EMBL/GenBank/DDBJ databases">
        <title>Whole genome shotgun sequence of Vibrio proteolyticus NBRC 13287.</title>
        <authorList>
            <person name="Isaki S."/>
            <person name="Hosoyama A."/>
            <person name="Numata M."/>
            <person name="Hashimoto M."/>
            <person name="Hosoyama Y."/>
            <person name="Tsuchikane K."/>
            <person name="Noguchi M."/>
            <person name="Hirakata S."/>
            <person name="Ichikawa N."/>
            <person name="Ohji S."/>
            <person name="Yamazoe A."/>
            <person name="Fujita N."/>
        </authorList>
    </citation>
    <scope>NUCLEOTIDE SEQUENCE [LARGE SCALE GENOMIC DNA]</scope>
    <source>
        <strain evidence="1 2">NBRC 13287</strain>
    </source>
</reference>
<dbReference type="eggNOG" id="ENOG5031TA1">
    <property type="taxonomic scope" value="Bacteria"/>
</dbReference>
<protein>
    <submittedName>
        <fullName evidence="1">Uncharacterized protein</fullName>
    </submittedName>
</protein>